<dbReference type="EMBL" id="KB932202">
    <property type="protein sequence ID" value="KCV72090.1"/>
    <property type="molecule type" value="Genomic_DNA"/>
</dbReference>
<organism evidence="2">
    <name type="scientific">Fonticula alba</name>
    <name type="common">Slime mold</name>
    <dbReference type="NCBI Taxonomy" id="691883"/>
    <lineage>
        <taxon>Eukaryota</taxon>
        <taxon>Rotosphaerida</taxon>
        <taxon>Fonticulaceae</taxon>
        <taxon>Fonticula</taxon>
    </lineage>
</organism>
<feature type="compositionally biased region" description="Polar residues" evidence="1">
    <location>
        <begin position="162"/>
        <end position="171"/>
    </location>
</feature>
<dbReference type="AlphaFoldDB" id="A0A058ZCF3"/>
<feature type="compositionally biased region" description="Low complexity" evidence="1">
    <location>
        <begin position="292"/>
        <end position="311"/>
    </location>
</feature>
<feature type="region of interest" description="Disordered" evidence="1">
    <location>
        <begin position="287"/>
        <end position="311"/>
    </location>
</feature>
<feature type="compositionally biased region" description="Basic residues" evidence="1">
    <location>
        <begin position="430"/>
        <end position="445"/>
    </location>
</feature>
<accession>A0A058ZCF3</accession>
<evidence type="ECO:0008006" key="4">
    <source>
        <dbReference type="Google" id="ProtNLM"/>
    </source>
</evidence>
<name>A0A058ZCF3_FONAL</name>
<evidence type="ECO:0000256" key="1">
    <source>
        <dbReference type="SAM" id="MobiDB-lite"/>
    </source>
</evidence>
<feature type="region of interest" description="Disordered" evidence="1">
    <location>
        <begin position="422"/>
        <end position="445"/>
    </location>
</feature>
<dbReference type="RefSeq" id="XP_009493668.1">
    <property type="nucleotide sequence ID" value="XM_009495393.1"/>
</dbReference>
<feature type="region of interest" description="Disordered" evidence="1">
    <location>
        <begin position="128"/>
        <end position="183"/>
    </location>
</feature>
<dbReference type="Proteomes" id="UP000030693">
    <property type="component" value="Unassembled WGS sequence"/>
</dbReference>
<keyword evidence="3" id="KW-1185">Reference proteome</keyword>
<evidence type="ECO:0000313" key="3">
    <source>
        <dbReference type="Proteomes" id="UP000030693"/>
    </source>
</evidence>
<gene>
    <name evidence="2" type="ORF">H696_01497</name>
</gene>
<dbReference type="GeneID" id="20526222"/>
<protein>
    <recommendedName>
        <fullName evidence="4">MADS-box domain-containing protein</fullName>
    </recommendedName>
</protein>
<sequence length="445" mass="47258">MSRRVRIPPQSTPMNLVSASRRSAREMLIPFENTRRTSYVKRVNGAARKFSDLRCITGVQAFGFFADPHSGHHRMTFTDALHQHMADLHLSLITIACERESSCYIYPNLCGDDTPLLMKPLDLMTRSLPSTPGGAMSPVGPLSPRGISRVDSCPLSGPGGSHSPNGESSLTGGPPPGSAERLRLPAPEMSASGNDHLRRPSDMQSTVHPFPMAFPPRGMFGRAMPTPINTSMMGQAPELPFRSGTLPHPATRTGAADFVPVDGPSAPAMGPSAKVTPARQPCLPGLTTYALNPNNNNNNSNSSSSSSYSSSNIRLPKCLYIPSTLRTTTTTTTIIITISSTSFSSSSSSINIINMISTISAMLMTSTISAMLMTSTISTISIISFTGSARSSSSNSSNSSSNSSSKHAIACSSTSPGCHHTIPSTTASPCRHKQWPVHVPKRMAP</sequence>
<proteinExistence type="predicted"/>
<evidence type="ECO:0000313" key="2">
    <source>
        <dbReference type="EMBL" id="KCV72090.1"/>
    </source>
</evidence>
<reference evidence="2" key="1">
    <citation type="submission" date="2013-04" db="EMBL/GenBank/DDBJ databases">
        <title>The Genome Sequence of Fonticula alba ATCC 38817.</title>
        <authorList>
            <consortium name="The Broad Institute Genomics Platform"/>
            <person name="Russ C."/>
            <person name="Cuomo C."/>
            <person name="Burger G."/>
            <person name="Gray M.W."/>
            <person name="Holland P.W.H."/>
            <person name="King N."/>
            <person name="Lang F.B.F."/>
            <person name="Roger A.J."/>
            <person name="Ruiz-Trillo I."/>
            <person name="Brown M."/>
            <person name="Walker B."/>
            <person name="Young S."/>
            <person name="Zeng Q."/>
            <person name="Gargeya S."/>
            <person name="Fitzgerald M."/>
            <person name="Haas B."/>
            <person name="Abouelleil A."/>
            <person name="Allen A.W."/>
            <person name="Alvarado L."/>
            <person name="Arachchi H.M."/>
            <person name="Berlin A.M."/>
            <person name="Chapman S.B."/>
            <person name="Gainer-Dewar J."/>
            <person name="Goldberg J."/>
            <person name="Griggs A."/>
            <person name="Gujja S."/>
            <person name="Hansen M."/>
            <person name="Howarth C."/>
            <person name="Imamovic A."/>
            <person name="Ireland A."/>
            <person name="Larimer J."/>
            <person name="McCowan C."/>
            <person name="Murphy C."/>
            <person name="Pearson M."/>
            <person name="Poon T.W."/>
            <person name="Priest M."/>
            <person name="Roberts A."/>
            <person name="Saif S."/>
            <person name="Shea T."/>
            <person name="Sisk P."/>
            <person name="Sykes S."/>
            <person name="Wortman J."/>
            <person name="Nusbaum C."/>
            <person name="Birren B."/>
        </authorList>
    </citation>
    <scope>NUCLEOTIDE SEQUENCE [LARGE SCALE GENOMIC DNA]</scope>
    <source>
        <strain evidence="2">ATCC 38817</strain>
    </source>
</reference>